<dbReference type="InterPro" id="IPR042188">
    <property type="entry name" value="MmgE/PrpD_sf_2"/>
</dbReference>
<evidence type="ECO:0000259" key="2">
    <source>
        <dbReference type="Pfam" id="PF03972"/>
    </source>
</evidence>
<dbReference type="Proteomes" id="UP000244450">
    <property type="component" value="Unassembled WGS sequence"/>
</dbReference>
<gene>
    <name evidence="4" type="ORF">DCC81_14700</name>
</gene>
<dbReference type="AlphaFoldDB" id="A0A2T7BGX3"/>
<dbReference type="Gene3D" id="3.30.1330.120">
    <property type="entry name" value="2-methylcitrate dehydratase PrpD"/>
    <property type="match status" value="1"/>
</dbReference>
<dbReference type="PANTHER" id="PTHR16943:SF8">
    <property type="entry name" value="2-METHYLCITRATE DEHYDRATASE"/>
    <property type="match status" value="1"/>
</dbReference>
<sequence length="529" mass="60085">MAGRYAFCHGNGFMMLYQHVFQKIDLFNRIHCFRAFKEHVPIPYHPCWHRTFIHFLKTTPLMDKRYQTFQVADYALQARYEQIGDANTDQLKKHLLDAVGSMFFAIDKPPLQKLFAQLEVLGVGGPCKVPVVGSLPYDRAAQVYTALVRYPDFMDNYLGKESTCHPSDNLGPLLAAAQFRPTGGRDFLTAMAVAYEIACRLTEEIPVMTEGIDHTLLLSYSMVGGMSRMFGLTLDQAANALAICGCSIAPLAVSRASYTSEWKGMASSMDALDCVNNVLLAREGMTGPIALFEGPKGFKEVFHMNLDYEWSKDKFELLHRCILKSYNAEVHTQSAIYATLNLLKEHEIATADILKVNVTTFLTAYHIVGSGEYGDRKIVKTKEQADHSLHYLIAVALLDGQVYPEQLTPERIHREDVQTLLQKVEVNTHFPLHKPVMLAGVLDKYTQRYPDKVMAKVEVIMKEGHIFSYETEDYPGFFTQPLSWEQVEDKCRRLIGQRLTTEEMKALFTFIRTLEEQPSMEPLLAYLCR</sequence>
<dbReference type="InterPro" id="IPR045337">
    <property type="entry name" value="MmgE_PrpD_C"/>
</dbReference>
<organism evidence="4 5">
    <name type="scientific">Chitinophaga parva</name>
    <dbReference type="NCBI Taxonomy" id="2169414"/>
    <lineage>
        <taxon>Bacteria</taxon>
        <taxon>Pseudomonadati</taxon>
        <taxon>Bacteroidota</taxon>
        <taxon>Chitinophagia</taxon>
        <taxon>Chitinophagales</taxon>
        <taxon>Chitinophagaceae</taxon>
        <taxon>Chitinophaga</taxon>
    </lineage>
</organism>
<dbReference type="Gene3D" id="1.10.4100.10">
    <property type="entry name" value="2-methylcitrate dehydratase PrpD"/>
    <property type="match status" value="1"/>
</dbReference>
<dbReference type="Pfam" id="PF19305">
    <property type="entry name" value="MmgE_PrpD_C"/>
    <property type="match status" value="1"/>
</dbReference>
<evidence type="ECO:0000259" key="3">
    <source>
        <dbReference type="Pfam" id="PF19305"/>
    </source>
</evidence>
<dbReference type="InterPro" id="IPR042183">
    <property type="entry name" value="MmgE/PrpD_sf_1"/>
</dbReference>
<dbReference type="EMBL" id="QCYK01000002">
    <property type="protein sequence ID" value="PUZ25530.1"/>
    <property type="molecule type" value="Genomic_DNA"/>
</dbReference>
<name>A0A2T7BGX3_9BACT</name>
<comment type="caution">
    <text evidence="4">The sequence shown here is derived from an EMBL/GenBank/DDBJ whole genome shotgun (WGS) entry which is preliminary data.</text>
</comment>
<dbReference type="GO" id="GO:0016829">
    <property type="term" value="F:lyase activity"/>
    <property type="evidence" value="ECO:0007669"/>
    <property type="project" value="InterPro"/>
</dbReference>
<reference evidence="4 5" key="1">
    <citation type="submission" date="2018-04" db="EMBL/GenBank/DDBJ databases">
        <title>Chitinophaga fuyangensis sp. nov., isolated from soil in a chemical factory.</title>
        <authorList>
            <person name="Chen K."/>
        </authorList>
    </citation>
    <scope>NUCLEOTIDE SEQUENCE [LARGE SCALE GENOMIC DNA]</scope>
    <source>
        <strain evidence="4 5">LY-1</strain>
    </source>
</reference>
<evidence type="ECO:0000256" key="1">
    <source>
        <dbReference type="ARBA" id="ARBA00006174"/>
    </source>
</evidence>
<keyword evidence="5" id="KW-1185">Reference proteome</keyword>
<protein>
    <submittedName>
        <fullName evidence="4">2-methylcitrate dehydratase</fullName>
    </submittedName>
</protein>
<feature type="domain" description="MmgE/PrpD C-terminal" evidence="3">
    <location>
        <begin position="326"/>
        <end position="507"/>
    </location>
</feature>
<dbReference type="InterPro" id="IPR036148">
    <property type="entry name" value="MmgE/PrpD_sf"/>
</dbReference>
<comment type="similarity">
    <text evidence="1">Belongs to the PrpD family.</text>
</comment>
<evidence type="ECO:0000313" key="4">
    <source>
        <dbReference type="EMBL" id="PUZ25530.1"/>
    </source>
</evidence>
<dbReference type="SUPFAM" id="SSF103378">
    <property type="entry name" value="2-methylcitrate dehydratase PrpD"/>
    <property type="match status" value="1"/>
</dbReference>
<dbReference type="PANTHER" id="PTHR16943">
    <property type="entry name" value="2-METHYLCITRATE DEHYDRATASE-RELATED"/>
    <property type="match status" value="1"/>
</dbReference>
<proteinExistence type="inferred from homology"/>
<evidence type="ECO:0000313" key="5">
    <source>
        <dbReference type="Proteomes" id="UP000244450"/>
    </source>
</evidence>
<dbReference type="Pfam" id="PF03972">
    <property type="entry name" value="MmgE_PrpD_N"/>
    <property type="match status" value="1"/>
</dbReference>
<dbReference type="InterPro" id="IPR045336">
    <property type="entry name" value="MmgE_PrpD_N"/>
</dbReference>
<dbReference type="InterPro" id="IPR005656">
    <property type="entry name" value="MmgE_PrpD"/>
</dbReference>
<feature type="domain" description="MmgE/PrpD N-terminal" evidence="2">
    <location>
        <begin position="70"/>
        <end position="308"/>
    </location>
</feature>
<dbReference type="OrthoDB" id="9797528at2"/>
<accession>A0A2T7BGX3</accession>